<dbReference type="STRING" id="152268.A6K24_00610"/>
<dbReference type="InterPro" id="IPR028082">
    <property type="entry name" value="Peripla_BP_I"/>
</dbReference>
<evidence type="ECO:0000259" key="4">
    <source>
        <dbReference type="PROSITE" id="PS50932"/>
    </source>
</evidence>
<dbReference type="PANTHER" id="PTHR30146:SF149">
    <property type="entry name" value="HTH-TYPE TRANSCRIPTIONAL REGULATOR EBGR"/>
    <property type="match status" value="1"/>
</dbReference>
<dbReference type="Gene3D" id="1.10.260.40">
    <property type="entry name" value="lambda repressor-like DNA-binding domains"/>
    <property type="match status" value="1"/>
</dbReference>
<comment type="caution">
    <text evidence="5">The sequence shown here is derived from an EMBL/GenBank/DDBJ whole genome shotgun (WGS) entry which is preliminary data.</text>
</comment>
<dbReference type="PROSITE" id="PS00356">
    <property type="entry name" value="HTH_LACI_1"/>
    <property type="match status" value="1"/>
</dbReference>
<evidence type="ECO:0000256" key="2">
    <source>
        <dbReference type="ARBA" id="ARBA00023125"/>
    </source>
</evidence>
<dbReference type="CDD" id="cd01544">
    <property type="entry name" value="PBP1_GalR"/>
    <property type="match status" value="1"/>
</dbReference>
<dbReference type="SUPFAM" id="SSF47413">
    <property type="entry name" value="lambda repressor-like DNA-binding domains"/>
    <property type="match status" value="1"/>
</dbReference>
<dbReference type="PANTHER" id="PTHR30146">
    <property type="entry name" value="LACI-RELATED TRANSCRIPTIONAL REPRESSOR"/>
    <property type="match status" value="1"/>
</dbReference>
<dbReference type="GO" id="GO:0003700">
    <property type="term" value="F:DNA-binding transcription factor activity"/>
    <property type="evidence" value="ECO:0007669"/>
    <property type="project" value="TreeGrafter"/>
</dbReference>
<keyword evidence="6" id="KW-1185">Reference proteome</keyword>
<keyword evidence="2" id="KW-0238">DNA-binding</keyword>
<dbReference type="EMBL" id="LWSG01000001">
    <property type="protein sequence ID" value="OAS89100.1"/>
    <property type="molecule type" value="Genomic_DNA"/>
</dbReference>
<dbReference type="InterPro" id="IPR046335">
    <property type="entry name" value="LacI/GalR-like_sensor"/>
</dbReference>
<dbReference type="Gene3D" id="3.40.50.2300">
    <property type="match status" value="2"/>
</dbReference>
<keyword evidence="1" id="KW-0805">Transcription regulation</keyword>
<dbReference type="GO" id="GO:0000976">
    <property type="term" value="F:transcription cis-regulatory region binding"/>
    <property type="evidence" value="ECO:0007669"/>
    <property type="project" value="TreeGrafter"/>
</dbReference>
<proteinExistence type="predicted"/>
<organism evidence="5 6">
    <name type="scientific">Metabacillus litoralis</name>
    <dbReference type="NCBI Taxonomy" id="152268"/>
    <lineage>
        <taxon>Bacteria</taxon>
        <taxon>Bacillati</taxon>
        <taxon>Bacillota</taxon>
        <taxon>Bacilli</taxon>
        <taxon>Bacillales</taxon>
        <taxon>Bacillaceae</taxon>
        <taxon>Metabacillus</taxon>
    </lineage>
</organism>
<dbReference type="PRINTS" id="PR00036">
    <property type="entry name" value="HTHLACI"/>
</dbReference>
<evidence type="ECO:0000256" key="1">
    <source>
        <dbReference type="ARBA" id="ARBA00023015"/>
    </source>
</evidence>
<dbReference type="Proteomes" id="UP000078534">
    <property type="component" value="Unassembled WGS sequence"/>
</dbReference>
<dbReference type="AlphaFoldDB" id="A0A179T6S4"/>
<dbReference type="SMART" id="SM00354">
    <property type="entry name" value="HTH_LACI"/>
    <property type="match status" value="1"/>
</dbReference>
<evidence type="ECO:0000313" key="5">
    <source>
        <dbReference type="EMBL" id="OAS89100.1"/>
    </source>
</evidence>
<dbReference type="CDD" id="cd01392">
    <property type="entry name" value="HTH_LacI"/>
    <property type="match status" value="1"/>
</dbReference>
<name>A0A179T6S4_9BACI</name>
<dbReference type="PROSITE" id="PS50932">
    <property type="entry name" value="HTH_LACI_2"/>
    <property type="match status" value="1"/>
</dbReference>
<dbReference type="InterPro" id="IPR010982">
    <property type="entry name" value="Lambda_DNA-bd_dom_sf"/>
</dbReference>
<keyword evidence="3" id="KW-0804">Transcription</keyword>
<sequence>MTTIKDVASKANVSTATVSRILSNDETLSVGEDTRKRVIETANLLNYKPARRKNCKSLEQSPNIGLVLTSSQEDEINDPYYLSIRLGIEMACEFYKLRINTIIRLNQDIDTNSLNELDGIIIVGSISDYAIQKIKKNKKEIVFVNFDPKLSGCDVVISDLASATERVLEHLMNLNHNQIGYIGGMEIIKDFKNNIESELDDIRKVTFQKIMHEKGLLINENVLISSDWGPNGGYQLMKEMVRKGNLPTAIVVASDPMAMGALRALHEANIKVPDDVSIFSFDDIESAAYLSPPLTTVKVYPDEMGKTAVKLLKDRINGRKVAIKTVLETDLVLRESCQYKKE</sequence>
<evidence type="ECO:0000313" key="6">
    <source>
        <dbReference type="Proteomes" id="UP000078534"/>
    </source>
</evidence>
<dbReference type="SUPFAM" id="SSF53822">
    <property type="entry name" value="Periplasmic binding protein-like I"/>
    <property type="match status" value="1"/>
</dbReference>
<dbReference type="Pfam" id="PF00356">
    <property type="entry name" value="LacI"/>
    <property type="match status" value="1"/>
</dbReference>
<accession>A0A179T6S4</accession>
<dbReference type="RefSeq" id="WP_066323917.1">
    <property type="nucleotide sequence ID" value="NZ_LWSG01000001.1"/>
</dbReference>
<evidence type="ECO:0000256" key="3">
    <source>
        <dbReference type="ARBA" id="ARBA00023163"/>
    </source>
</evidence>
<feature type="domain" description="HTH lacI-type" evidence="4">
    <location>
        <begin position="2"/>
        <end position="57"/>
    </location>
</feature>
<protein>
    <recommendedName>
        <fullName evidence="4">HTH lacI-type domain-containing protein</fullName>
    </recommendedName>
</protein>
<dbReference type="InterPro" id="IPR000843">
    <property type="entry name" value="HTH_LacI"/>
</dbReference>
<gene>
    <name evidence="5" type="ORF">A6K24_00610</name>
</gene>
<dbReference type="Pfam" id="PF13377">
    <property type="entry name" value="Peripla_BP_3"/>
    <property type="match status" value="1"/>
</dbReference>
<reference evidence="6" key="1">
    <citation type="submission" date="2016-04" db="EMBL/GenBank/DDBJ databases">
        <authorList>
            <person name="Lyu Z."/>
            <person name="Lyu W."/>
        </authorList>
    </citation>
    <scope>NUCLEOTIDE SEQUENCE [LARGE SCALE GENOMIC DNA]</scope>
    <source>
        <strain evidence="6">C44</strain>
    </source>
</reference>